<gene>
    <name evidence="2" type="ORF">HB844_07205</name>
</gene>
<dbReference type="Proteomes" id="UP000571128">
    <property type="component" value="Unassembled WGS sequence"/>
</dbReference>
<accession>A0A841YE38</accession>
<keyword evidence="1" id="KW-0472">Membrane</keyword>
<dbReference type="EMBL" id="JAARPY010000006">
    <property type="protein sequence ID" value="MBC1398652.1"/>
    <property type="molecule type" value="Genomic_DNA"/>
</dbReference>
<protein>
    <recommendedName>
        <fullName evidence="4">TM2 domain</fullName>
    </recommendedName>
</protein>
<dbReference type="RefSeq" id="WP_007546935.1">
    <property type="nucleotide sequence ID" value="NZ_JAARPY010000006.1"/>
</dbReference>
<feature type="transmembrane region" description="Helical" evidence="1">
    <location>
        <begin position="127"/>
        <end position="149"/>
    </location>
</feature>
<organism evidence="2 3">
    <name type="scientific">Listeria fleischmannii</name>
    <dbReference type="NCBI Taxonomy" id="1069827"/>
    <lineage>
        <taxon>Bacteria</taxon>
        <taxon>Bacillati</taxon>
        <taxon>Bacillota</taxon>
        <taxon>Bacilli</taxon>
        <taxon>Bacillales</taxon>
        <taxon>Listeriaceae</taxon>
        <taxon>Listeria</taxon>
    </lineage>
</organism>
<evidence type="ECO:0000313" key="3">
    <source>
        <dbReference type="Proteomes" id="UP000571128"/>
    </source>
</evidence>
<feature type="transmembrane region" description="Helical" evidence="1">
    <location>
        <begin position="7"/>
        <end position="25"/>
    </location>
</feature>
<reference evidence="2 3" key="1">
    <citation type="submission" date="2020-03" db="EMBL/GenBank/DDBJ databases">
        <title>Soil Listeria distribution.</title>
        <authorList>
            <person name="Liao J."/>
            <person name="Wiedmann M."/>
        </authorList>
    </citation>
    <scope>NUCLEOTIDE SEQUENCE [LARGE SCALE GENOMIC DNA]</scope>
    <source>
        <strain evidence="2 3">FSL L7-1645</strain>
    </source>
</reference>
<keyword evidence="1" id="KW-1133">Transmembrane helix</keyword>
<feature type="transmembrane region" description="Helical" evidence="1">
    <location>
        <begin position="95"/>
        <end position="121"/>
    </location>
</feature>
<dbReference type="AlphaFoldDB" id="A0A841YE38"/>
<proteinExistence type="predicted"/>
<evidence type="ECO:0008006" key="4">
    <source>
        <dbReference type="Google" id="ProtNLM"/>
    </source>
</evidence>
<sequence length="159" mass="18849">MRRPKKWVYFWSLCPGLGHLYLQYMNRGLQFMLLFYGSIFLMIQLDAGVFVIFLPVIYFYSFFDAIKQYHWILDSGFYEDKPLIEWRTLFLHKRILGFGLLIISGIVIFNTVIDQFLYLLPASISDFLYFNFTKGIAVVVMIIIGIVLIQKDKKTSNWE</sequence>
<feature type="transmembrane region" description="Helical" evidence="1">
    <location>
        <begin position="31"/>
        <end position="60"/>
    </location>
</feature>
<evidence type="ECO:0000313" key="2">
    <source>
        <dbReference type="EMBL" id="MBC1398652.1"/>
    </source>
</evidence>
<name>A0A841YE38_9LIST</name>
<comment type="caution">
    <text evidence="2">The sequence shown here is derived from an EMBL/GenBank/DDBJ whole genome shotgun (WGS) entry which is preliminary data.</text>
</comment>
<evidence type="ECO:0000256" key="1">
    <source>
        <dbReference type="SAM" id="Phobius"/>
    </source>
</evidence>
<keyword evidence="1" id="KW-0812">Transmembrane</keyword>